<dbReference type="Gene3D" id="1.20.1530.20">
    <property type="match status" value="1"/>
</dbReference>
<evidence type="ECO:0000313" key="10">
    <source>
        <dbReference type="Proteomes" id="UP000008561"/>
    </source>
</evidence>
<keyword evidence="2" id="KW-0633">Potassium transport</keyword>
<dbReference type="Proteomes" id="UP000008561">
    <property type="component" value="Chromosome"/>
</dbReference>
<feature type="transmembrane region" description="Helical" evidence="6">
    <location>
        <begin position="98"/>
        <end position="119"/>
    </location>
</feature>
<feature type="transmembrane region" description="Helical" evidence="6">
    <location>
        <begin position="131"/>
        <end position="153"/>
    </location>
</feature>
<feature type="transmembrane region" description="Helical" evidence="6">
    <location>
        <begin position="297"/>
        <end position="316"/>
    </location>
</feature>
<feature type="domain" description="PTS EIIA type-2" evidence="7">
    <location>
        <begin position="689"/>
        <end position="832"/>
    </location>
</feature>
<dbReference type="OrthoDB" id="9783404at2"/>
<dbReference type="Gene3D" id="3.40.930.10">
    <property type="entry name" value="Mannitol-specific EII, Chain A"/>
    <property type="match status" value="1"/>
</dbReference>
<feature type="transmembrane region" description="Helical" evidence="6">
    <location>
        <begin position="264"/>
        <end position="285"/>
    </location>
</feature>
<dbReference type="PROSITE" id="PS51202">
    <property type="entry name" value="RCK_C"/>
    <property type="match status" value="1"/>
</dbReference>
<proteinExistence type="predicted"/>
<dbReference type="STRING" id="96561.Dole_3180"/>
<keyword evidence="2" id="KW-0813">Transport</keyword>
<dbReference type="InterPro" id="IPR036721">
    <property type="entry name" value="RCK_C_sf"/>
</dbReference>
<dbReference type="Pfam" id="PF00359">
    <property type="entry name" value="PTS_EIIA_2"/>
    <property type="match status" value="1"/>
</dbReference>
<evidence type="ECO:0000256" key="1">
    <source>
        <dbReference type="ARBA" id="ARBA00004141"/>
    </source>
</evidence>
<dbReference type="GO" id="GO:0008324">
    <property type="term" value="F:monoatomic cation transmembrane transporter activity"/>
    <property type="evidence" value="ECO:0007669"/>
    <property type="project" value="InterPro"/>
</dbReference>
<dbReference type="KEGG" id="dol:Dole_3180"/>
<sequence length="838" mass="90291">MEHLFNILVFAASFAVIALASKQIGHYLVRTSLPLITGFLLTGILAGPHGLNLISASAVSGLGFVDEIALAFIAFAAGNELYIKDLKNRIKSIQWMTVCLVVATLGICGTAIFFLANQIPLLGALSVPGRVAVSLLGASILVALSPSATMAVINELRAKGPFTQTVLGVTMIADVVVITLFAISLSMTSGLLTGMGINIGFIGILLLEMSLSLVFGYLLGRLFMGILRLPAGRPVKAGAILMSGYGIYALAGAIRALSQSYLPFSIIVEPLLICMIGGFVVSNYGQGRMEFSDILQELGPAVYIAFFTLTGASLPLDVLARTWQIALVLVVVRFGAVVVGAVAGGVAAREPAAYNRVGWMAYITQAGVSLGLAKAVVVEFPEWGGPFATILIAVVVFNQILGPPLLKQAILLLQEAHPKGEAPVHAGPREAIIFGLEPQALALARLLASNDWQVRITVLGGCADTSRNMGVKICHIPSLTLNALEQMDAGRAEAIVTLLSDEENLRVCELAYEHFGTPNLVVRLNDRANINRFQDLGALIVDPGTAMVNLLDQFVRSPSAASLLLGMEENQSVVELEVRNPNLHGIALRDLRLPISTLILSIRRHGQVLVSHGHTRLEVGDTVTLVGTPESLKEVELKFDVNREHALAHLVERITPRALVSDSLATEVREMVRTGPEAPDANRPMDRFDRFIEEGLVLDLDRRVGVEELFRQIADALAPRLATPPDRLYALLVAREKESSTAITQGLAIPHIVIDGSRTFAILLARCRQGVRFSDAAPMVHAVFVLAGTRDERNFHLQALSAIAQIVQNPNFERLWLRAKNAQALREVVLRAERKRQG</sequence>
<dbReference type="eggNOG" id="COG0475">
    <property type="taxonomic scope" value="Bacteria"/>
</dbReference>
<dbReference type="AlphaFoldDB" id="A9A064"/>
<dbReference type="Gene3D" id="3.30.70.1450">
    <property type="entry name" value="Regulator of K+ conductance, C-terminal domain"/>
    <property type="match status" value="1"/>
</dbReference>
<keyword evidence="3 6" id="KW-0812">Transmembrane</keyword>
<dbReference type="Pfam" id="PF00999">
    <property type="entry name" value="Na_H_Exchanger"/>
    <property type="match status" value="1"/>
</dbReference>
<reference evidence="9 10" key="1">
    <citation type="submission" date="2007-10" db="EMBL/GenBank/DDBJ databases">
        <title>Complete sequence of Desulfococcus oleovorans Hxd3.</title>
        <authorList>
            <consortium name="US DOE Joint Genome Institute"/>
            <person name="Copeland A."/>
            <person name="Lucas S."/>
            <person name="Lapidus A."/>
            <person name="Barry K."/>
            <person name="Glavina del Rio T."/>
            <person name="Dalin E."/>
            <person name="Tice H."/>
            <person name="Pitluck S."/>
            <person name="Kiss H."/>
            <person name="Brettin T."/>
            <person name="Bruce D."/>
            <person name="Detter J.C."/>
            <person name="Han C."/>
            <person name="Schmutz J."/>
            <person name="Larimer F."/>
            <person name="Land M."/>
            <person name="Hauser L."/>
            <person name="Kyrpides N."/>
            <person name="Kim E."/>
            <person name="Wawrik B."/>
            <person name="Richardson P."/>
        </authorList>
    </citation>
    <scope>NUCLEOTIDE SEQUENCE [LARGE SCALE GENOMIC DNA]</scope>
    <source>
        <strain evidence="10">DSM 6200 / JCM 39069 / Hxd3</strain>
    </source>
</reference>
<feature type="transmembrane region" description="Helical" evidence="6">
    <location>
        <begin position="322"/>
        <end position="347"/>
    </location>
</feature>
<keyword evidence="5 6" id="KW-0472">Membrane</keyword>
<dbReference type="PANTHER" id="PTHR43021">
    <property type="entry name" value="NA(+)/H(+) ANTIPORTER-RELATED"/>
    <property type="match status" value="1"/>
</dbReference>
<dbReference type="EMBL" id="CP000859">
    <property type="protein sequence ID" value="ABW68983.1"/>
    <property type="molecule type" value="Genomic_DNA"/>
</dbReference>
<dbReference type="Pfam" id="PF02080">
    <property type="entry name" value="TrkA_C"/>
    <property type="match status" value="1"/>
</dbReference>
<feature type="transmembrane region" description="Helical" evidence="6">
    <location>
        <begin position="165"/>
        <end position="185"/>
    </location>
</feature>
<dbReference type="InterPro" id="IPR016152">
    <property type="entry name" value="PTrfase/Anion_transptr"/>
</dbReference>
<dbReference type="RefSeq" id="WP_012176593.1">
    <property type="nucleotide sequence ID" value="NC_009943.1"/>
</dbReference>
<feature type="transmembrane region" description="Helical" evidence="6">
    <location>
        <begin position="53"/>
        <end position="77"/>
    </location>
</feature>
<dbReference type="SUPFAM" id="SSF51735">
    <property type="entry name" value="NAD(P)-binding Rossmann-fold domains"/>
    <property type="match status" value="1"/>
</dbReference>
<dbReference type="InterPro" id="IPR006037">
    <property type="entry name" value="RCK_C"/>
</dbReference>
<dbReference type="HOGENOM" id="CLU_017491_0_0_7"/>
<accession>A9A064</accession>
<keyword evidence="4 6" id="KW-1133">Transmembrane helix</keyword>
<dbReference type="GO" id="GO:1902600">
    <property type="term" value="P:proton transmembrane transport"/>
    <property type="evidence" value="ECO:0007669"/>
    <property type="project" value="InterPro"/>
</dbReference>
<evidence type="ECO:0000259" key="7">
    <source>
        <dbReference type="PROSITE" id="PS51094"/>
    </source>
</evidence>
<feature type="transmembrane region" description="Helical" evidence="6">
    <location>
        <begin position="197"/>
        <end position="219"/>
    </location>
</feature>
<evidence type="ECO:0000313" key="9">
    <source>
        <dbReference type="EMBL" id="ABW68983.1"/>
    </source>
</evidence>
<dbReference type="SUPFAM" id="SSF55804">
    <property type="entry name" value="Phoshotransferase/anion transport protein"/>
    <property type="match status" value="1"/>
</dbReference>
<dbReference type="InterPro" id="IPR006153">
    <property type="entry name" value="Cation/H_exchanger_TM"/>
</dbReference>
<evidence type="ECO:0000256" key="5">
    <source>
        <dbReference type="ARBA" id="ARBA00023136"/>
    </source>
</evidence>
<evidence type="ECO:0000256" key="2">
    <source>
        <dbReference type="ARBA" id="ARBA00022538"/>
    </source>
</evidence>
<evidence type="ECO:0000256" key="3">
    <source>
        <dbReference type="ARBA" id="ARBA00022692"/>
    </source>
</evidence>
<dbReference type="Gene3D" id="3.40.50.720">
    <property type="entry name" value="NAD(P)-binding Rossmann-like Domain"/>
    <property type="match status" value="1"/>
</dbReference>
<keyword evidence="10" id="KW-1185">Reference proteome</keyword>
<gene>
    <name evidence="9" type="ordered locus">Dole_3180</name>
</gene>
<dbReference type="InterPro" id="IPR036291">
    <property type="entry name" value="NAD(P)-bd_dom_sf"/>
</dbReference>
<keyword evidence="2" id="KW-0630">Potassium</keyword>
<dbReference type="SUPFAM" id="SSF116726">
    <property type="entry name" value="TrkA C-terminal domain-like"/>
    <property type="match status" value="1"/>
</dbReference>
<dbReference type="eggNOG" id="COG1762">
    <property type="taxonomic scope" value="Bacteria"/>
</dbReference>
<keyword evidence="2" id="KW-0406">Ion transport</keyword>
<dbReference type="InterPro" id="IPR038770">
    <property type="entry name" value="Na+/solute_symporter_sf"/>
</dbReference>
<feature type="transmembrane region" description="Helical" evidence="6">
    <location>
        <begin position="239"/>
        <end position="258"/>
    </location>
</feature>
<dbReference type="InterPro" id="IPR003148">
    <property type="entry name" value="RCK_N"/>
</dbReference>
<dbReference type="PANTHER" id="PTHR43021:SF2">
    <property type="entry name" value="CATION_H+ EXCHANGER DOMAIN-CONTAINING PROTEIN"/>
    <property type="match status" value="1"/>
</dbReference>
<evidence type="ECO:0000256" key="6">
    <source>
        <dbReference type="SAM" id="Phobius"/>
    </source>
</evidence>
<evidence type="ECO:0000259" key="8">
    <source>
        <dbReference type="PROSITE" id="PS51202"/>
    </source>
</evidence>
<dbReference type="eggNOG" id="COG0569">
    <property type="taxonomic scope" value="Bacteria"/>
</dbReference>
<dbReference type="PROSITE" id="PS51094">
    <property type="entry name" value="PTS_EIIA_TYPE_2"/>
    <property type="match status" value="1"/>
</dbReference>
<feature type="transmembrane region" description="Helical" evidence="6">
    <location>
        <begin position="383"/>
        <end position="401"/>
    </location>
</feature>
<dbReference type="GO" id="GO:0006813">
    <property type="term" value="P:potassium ion transport"/>
    <property type="evidence" value="ECO:0007669"/>
    <property type="project" value="UniProtKB-KW"/>
</dbReference>
<feature type="domain" description="RCK C-terminal" evidence="8">
    <location>
        <begin position="560"/>
        <end position="641"/>
    </location>
</feature>
<dbReference type="GO" id="GO:0016020">
    <property type="term" value="C:membrane"/>
    <property type="evidence" value="ECO:0007669"/>
    <property type="project" value="UniProtKB-SubCell"/>
</dbReference>
<dbReference type="Pfam" id="PF02254">
    <property type="entry name" value="TrkA_N"/>
    <property type="match status" value="1"/>
</dbReference>
<evidence type="ECO:0000256" key="4">
    <source>
        <dbReference type="ARBA" id="ARBA00022989"/>
    </source>
</evidence>
<protein>
    <submittedName>
        <fullName evidence="9">TrkA-C domain protein</fullName>
    </submittedName>
</protein>
<dbReference type="InterPro" id="IPR002178">
    <property type="entry name" value="PTS_EIIA_type-2_dom"/>
</dbReference>
<comment type="subcellular location">
    <subcellularLocation>
        <location evidence="1">Membrane</location>
        <topology evidence="1">Multi-pass membrane protein</topology>
    </subcellularLocation>
</comment>
<dbReference type="GO" id="GO:0015297">
    <property type="term" value="F:antiporter activity"/>
    <property type="evidence" value="ECO:0007669"/>
    <property type="project" value="InterPro"/>
</dbReference>
<name>A9A064_DESOH</name>
<organism evidence="9 10">
    <name type="scientific">Desulfosudis oleivorans (strain DSM 6200 / JCM 39069 / Hxd3)</name>
    <name type="common">Desulfococcus oleovorans</name>
    <dbReference type="NCBI Taxonomy" id="96561"/>
    <lineage>
        <taxon>Bacteria</taxon>
        <taxon>Pseudomonadati</taxon>
        <taxon>Thermodesulfobacteriota</taxon>
        <taxon>Desulfobacteria</taxon>
        <taxon>Desulfobacterales</taxon>
        <taxon>Desulfosudaceae</taxon>
        <taxon>Desulfosudis</taxon>
    </lineage>
</organism>